<organism evidence="5 6">
    <name type="scientific">Mucor flavus</name>
    <dbReference type="NCBI Taxonomy" id="439312"/>
    <lineage>
        <taxon>Eukaryota</taxon>
        <taxon>Fungi</taxon>
        <taxon>Fungi incertae sedis</taxon>
        <taxon>Mucoromycota</taxon>
        <taxon>Mucoromycotina</taxon>
        <taxon>Mucoromycetes</taxon>
        <taxon>Mucorales</taxon>
        <taxon>Mucorineae</taxon>
        <taxon>Mucoraceae</taxon>
        <taxon>Mucor</taxon>
    </lineage>
</organism>
<evidence type="ECO:0000256" key="3">
    <source>
        <dbReference type="SAM" id="Coils"/>
    </source>
</evidence>
<evidence type="ECO:0000256" key="2">
    <source>
        <dbReference type="ARBA" id="ARBA00022490"/>
    </source>
</evidence>
<proteinExistence type="predicted"/>
<name>A0ABP9Z4Y7_9FUNG</name>
<dbReference type="Proteomes" id="UP001473302">
    <property type="component" value="Unassembled WGS sequence"/>
</dbReference>
<sequence length="587" mass="66528">MDEDYVTECGHIICGSKCYSKDSVCPILISGNEPQDATGFLRPIKNIFEDTTNIVNFRLVALKRLIQSQRIRIAKQKDLINQAKEQISQLKDYKWYILFLEIYYLKKENKQLRSKLNQSLCFYFFIKNIMSSKYSTLPDIDDQPDVYETPDSNDNPPIISYENQSSDDDDDDSKGVVKSRVSIKEATNRFKGSIVDSTDVDFSDRLTRRKKAMYRTFVRRPPAMETNEYEILPKNLSLDETPLQKLRRLMFEVQELNDEMEKAKEPADAKETISQSDILSQIAYLQSDLVRMNQQVGDVEEPSQKSNYGRSVDEAKSLIKQLEAFKNSPTAVPTTTEDESEKNTKNDMVTYELFYTPETAKMHKENKLSDIDERIAKIEKLVGSSAGQALDDFPSNLASSSLINSLSKLEQQVIVLAQPRQLEMVARRVKVLNSDLDRLSELKTGRKDTNSLGFNISNSLNNQSNANNADSAHTDGISNDTETKVNQLFATLEKVDPLLNLTPALLTRLKALQGLHTEAASFGQSVKVISEEQTRMTDELKSLTTTCDLLNKSLQDNDDSITNNIKVIDDRMTDLIQRMTALSTLSS</sequence>
<keyword evidence="6" id="KW-1185">Reference proteome</keyword>
<reference evidence="5 6" key="1">
    <citation type="submission" date="2024-04" db="EMBL/GenBank/DDBJ databases">
        <title>genome sequences of Mucor flavus KT1a and Helicostylum pulchrum KT1b strains isolated from the surface of a dry-aged beef.</title>
        <authorList>
            <person name="Toyotome T."/>
            <person name="Hosono M."/>
            <person name="Torimaru M."/>
            <person name="Fukuda K."/>
            <person name="Mikami N."/>
        </authorList>
    </citation>
    <scope>NUCLEOTIDE SEQUENCE [LARGE SCALE GENOMIC DNA]</scope>
    <source>
        <strain evidence="5 6">KT1a</strain>
    </source>
</reference>
<dbReference type="EMBL" id="BAABUK010000020">
    <property type="protein sequence ID" value="GAA5814176.1"/>
    <property type="molecule type" value="Genomic_DNA"/>
</dbReference>
<feature type="coiled-coil region" evidence="3">
    <location>
        <begin position="66"/>
        <end position="93"/>
    </location>
</feature>
<evidence type="ECO:0000256" key="1">
    <source>
        <dbReference type="ARBA" id="ARBA00004496"/>
    </source>
</evidence>
<evidence type="ECO:0000313" key="6">
    <source>
        <dbReference type="Proteomes" id="UP001473302"/>
    </source>
</evidence>
<feature type="region of interest" description="Disordered" evidence="4">
    <location>
        <begin position="140"/>
        <end position="177"/>
    </location>
</feature>
<comment type="subcellular location">
    <subcellularLocation>
        <location evidence="1">Cytoplasm</location>
    </subcellularLocation>
</comment>
<keyword evidence="3" id="KW-0175">Coiled coil</keyword>
<evidence type="ECO:0008006" key="7">
    <source>
        <dbReference type="Google" id="ProtNLM"/>
    </source>
</evidence>
<dbReference type="PANTHER" id="PTHR15346">
    <property type="entry name" value="DYNACTIN SUBUNIT"/>
    <property type="match status" value="1"/>
</dbReference>
<evidence type="ECO:0000256" key="4">
    <source>
        <dbReference type="SAM" id="MobiDB-lite"/>
    </source>
</evidence>
<gene>
    <name evidence="5" type="ORF">MFLAVUS_007669</name>
</gene>
<dbReference type="Pfam" id="PF04912">
    <property type="entry name" value="Dynamitin"/>
    <property type="match status" value="1"/>
</dbReference>
<keyword evidence="2" id="KW-0963">Cytoplasm</keyword>
<protein>
    <recommendedName>
        <fullName evidence="7">Dynactin subunit 2</fullName>
    </recommendedName>
</protein>
<accession>A0ABP9Z4Y7</accession>
<comment type="caution">
    <text evidence="5">The sequence shown here is derived from an EMBL/GenBank/DDBJ whole genome shotgun (WGS) entry which is preliminary data.</text>
</comment>
<dbReference type="InterPro" id="IPR028133">
    <property type="entry name" value="Dynamitin"/>
</dbReference>
<evidence type="ECO:0000313" key="5">
    <source>
        <dbReference type="EMBL" id="GAA5814176.1"/>
    </source>
</evidence>